<dbReference type="EMBL" id="MFCR01000002">
    <property type="protein sequence ID" value="OGE19658.1"/>
    <property type="molecule type" value="Genomic_DNA"/>
</dbReference>
<dbReference type="Gene3D" id="3.10.350.10">
    <property type="entry name" value="LysM domain"/>
    <property type="match status" value="2"/>
</dbReference>
<dbReference type="InterPro" id="IPR036779">
    <property type="entry name" value="LysM_dom_sf"/>
</dbReference>
<dbReference type="SMART" id="SM00257">
    <property type="entry name" value="LysM"/>
    <property type="match status" value="2"/>
</dbReference>
<feature type="region of interest" description="Disordered" evidence="1">
    <location>
        <begin position="153"/>
        <end position="184"/>
    </location>
</feature>
<dbReference type="InterPro" id="IPR052196">
    <property type="entry name" value="Bact_Kbp"/>
</dbReference>
<dbReference type="CDD" id="cd00118">
    <property type="entry name" value="LysM"/>
    <property type="match status" value="2"/>
</dbReference>
<dbReference type="AlphaFoldDB" id="A0A1F5ITH7"/>
<feature type="domain" description="LysM" evidence="3">
    <location>
        <begin position="190"/>
        <end position="237"/>
    </location>
</feature>
<keyword evidence="2" id="KW-0812">Transmembrane</keyword>
<organism evidence="4 5">
    <name type="scientific">Candidatus Daviesbacteria bacterium RIFCSPHIGHO2_01_FULL_41_23</name>
    <dbReference type="NCBI Taxonomy" id="1797764"/>
    <lineage>
        <taxon>Bacteria</taxon>
        <taxon>Candidatus Daviesiibacteriota</taxon>
    </lineage>
</organism>
<dbReference type="Proteomes" id="UP000176336">
    <property type="component" value="Unassembled WGS sequence"/>
</dbReference>
<dbReference type="PROSITE" id="PS51782">
    <property type="entry name" value="LYSM"/>
    <property type="match status" value="2"/>
</dbReference>
<dbReference type="Pfam" id="PF01476">
    <property type="entry name" value="LysM"/>
    <property type="match status" value="2"/>
</dbReference>
<keyword evidence="2" id="KW-1133">Transmembrane helix</keyword>
<name>A0A1F5ITH7_9BACT</name>
<evidence type="ECO:0000259" key="3">
    <source>
        <dbReference type="PROSITE" id="PS51782"/>
    </source>
</evidence>
<feature type="transmembrane region" description="Helical" evidence="2">
    <location>
        <begin position="47"/>
        <end position="67"/>
    </location>
</feature>
<comment type="caution">
    <text evidence="4">The sequence shown here is derived from an EMBL/GenBank/DDBJ whole genome shotgun (WGS) entry which is preliminary data.</text>
</comment>
<proteinExistence type="predicted"/>
<evidence type="ECO:0000256" key="2">
    <source>
        <dbReference type="SAM" id="Phobius"/>
    </source>
</evidence>
<accession>A0A1F5ITH7</accession>
<sequence length="239" mass="26290">MTNSFVWIKKYPTRTVLLSAPNKMAKKTSTNYFEKLEGEVQSNQSKVSLVLGALIVLVVGILVFNYFNKNKADLGPAQQTEVSQEEDVAPDKLPGKYTVKEGDTLFTIAEKYYSDGFQYSEIARANDLKNPDLLETGQIIEIPKLESQIAQVPETQATPQPSASAEPKQEQSLGTGGGDTTIWGPKIDGNTYTVTEGDWLSTIAARAYGDIMAFDRIVKENNISNPDLIEPGLVLKLPR</sequence>
<dbReference type="PANTHER" id="PTHR34700">
    <property type="entry name" value="POTASSIUM BINDING PROTEIN KBP"/>
    <property type="match status" value="1"/>
</dbReference>
<evidence type="ECO:0000313" key="4">
    <source>
        <dbReference type="EMBL" id="OGE19658.1"/>
    </source>
</evidence>
<reference evidence="4 5" key="1">
    <citation type="journal article" date="2016" name="Nat. Commun.">
        <title>Thousands of microbial genomes shed light on interconnected biogeochemical processes in an aquifer system.</title>
        <authorList>
            <person name="Anantharaman K."/>
            <person name="Brown C.T."/>
            <person name="Hug L.A."/>
            <person name="Sharon I."/>
            <person name="Castelle C.J."/>
            <person name="Probst A.J."/>
            <person name="Thomas B.C."/>
            <person name="Singh A."/>
            <person name="Wilkins M.J."/>
            <person name="Karaoz U."/>
            <person name="Brodie E.L."/>
            <person name="Williams K.H."/>
            <person name="Hubbard S.S."/>
            <person name="Banfield J.F."/>
        </authorList>
    </citation>
    <scope>NUCLEOTIDE SEQUENCE [LARGE SCALE GENOMIC DNA]</scope>
</reference>
<feature type="compositionally biased region" description="Polar residues" evidence="1">
    <location>
        <begin position="153"/>
        <end position="163"/>
    </location>
</feature>
<dbReference type="SUPFAM" id="SSF54106">
    <property type="entry name" value="LysM domain"/>
    <property type="match status" value="2"/>
</dbReference>
<feature type="domain" description="LysM" evidence="3">
    <location>
        <begin position="95"/>
        <end position="142"/>
    </location>
</feature>
<protein>
    <recommendedName>
        <fullName evidence="3">LysM domain-containing protein</fullName>
    </recommendedName>
</protein>
<gene>
    <name evidence="4" type="ORF">A2871_03285</name>
</gene>
<dbReference type="InterPro" id="IPR018392">
    <property type="entry name" value="LysM"/>
</dbReference>
<evidence type="ECO:0000313" key="5">
    <source>
        <dbReference type="Proteomes" id="UP000176336"/>
    </source>
</evidence>
<keyword evidence="2" id="KW-0472">Membrane</keyword>
<evidence type="ECO:0000256" key="1">
    <source>
        <dbReference type="SAM" id="MobiDB-lite"/>
    </source>
</evidence>
<dbReference type="PANTHER" id="PTHR34700:SF4">
    <property type="entry name" value="PHAGE-LIKE ELEMENT PBSX PROTEIN XKDP"/>
    <property type="match status" value="1"/>
</dbReference>